<organism evidence="1 2">
    <name type="scientific">Racocetra persica</name>
    <dbReference type="NCBI Taxonomy" id="160502"/>
    <lineage>
        <taxon>Eukaryota</taxon>
        <taxon>Fungi</taxon>
        <taxon>Fungi incertae sedis</taxon>
        <taxon>Mucoromycota</taxon>
        <taxon>Glomeromycotina</taxon>
        <taxon>Glomeromycetes</taxon>
        <taxon>Diversisporales</taxon>
        <taxon>Gigasporaceae</taxon>
        <taxon>Racocetra</taxon>
    </lineage>
</organism>
<proteinExistence type="predicted"/>
<keyword evidence="2" id="KW-1185">Reference proteome</keyword>
<feature type="non-terminal residue" evidence="1">
    <location>
        <position position="80"/>
    </location>
</feature>
<reference evidence="1" key="1">
    <citation type="submission" date="2021-06" db="EMBL/GenBank/DDBJ databases">
        <authorList>
            <person name="Kallberg Y."/>
            <person name="Tangrot J."/>
            <person name="Rosling A."/>
        </authorList>
    </citation>
    <scope>NUCLEOTIDE SEQUENCE</scope>
    <source>
        <strain evidence="1">MA461A</strain>
    </source>
</reference>
<accession>A0ACA9S5U9</accession>
<dbReference type="EMBL" id="CAJVQC010092708">
    <property type="protein sequence ID" value="CAG8826745.1"/>
    <property type="molecule type" value="Genomic_DNA"/>
</dbReference>
<sequence length="80" mass="9288">WTSRGDESHIELTANVSHFALYKIILYIYTGIVDLRDVDMRTILEILTEGDVFLLEELSSQVVQYLYSDINRFIGKDMVT</sequence>
<name>A0ACA9S5U9_9GLOM</name>
<protein>
    <submittedName>
        <fullName evidence="1">30935_t:CDS:1</fullName>
    </submittedName>
</protein>
<feature type="non-terminal residue" evidence="1">
    <location>
        <position position="1"/>
    </location>
</feature>
<comment type="caution">
    <text evidence="1">The sequence shown here is derived from an EMBL/GenBank/DDBJ whole genome shotgun (WGS) entry which is preliminary data.</text>
</comment>
<evidence type="ECO:0000313" key="1">
    <source>
        <dbReference type="EMBL" id="CAG8826745.1"/>
    </source>
</evidence>
<gene>
    <name evidence="1" type="ORF">RPERSI_LOCUS26801</name>
</gene>
<evidence type="ECO:0000313" key="2">
    <source>
        <dbReference type="Proteomes" id="UP000789920"/>
    </source>
</evidence>
<dbReference type="Proteomes" id="UP000789920">
    <property type="component" value="Unassembled WGS sequence"/>
</dbReference>